<evidence type="ECO:0000256" key="1">
    <source>
        <dbReference type="SAM" id="Phobius"/>
    </source>
</evidence>
<proteinExistence type="predicted"/>
<sequence>MQRWKQYGSLAALFAVALAAGLWGFSATGGALPWAKRSARALQRGVTEGSGSLIDLGRGVVVAGPIRKGDMVLEFAGLVVLLVVAGVALYVYADRYRGLDDEAARP</sequence>
<keyword evidence="1" id="KW-1133">Transmembrane helix</keyword>
<keyword evidence="1" id="KW-0472">Membrane</keyword>
<dbReference type="EMBL" id="RDFA01000001">
    <property type="protein sequence ID" value="RXK51153.1"/>
    <property type="molecule type" value="Genomic_DNA"/>
</dbReference>
<name>A0A498L7M1_9EURY</name>
<evidence type="ECO:0000313" key="3">
    <source>
        <dbReference type="Proteomes" id="UP000289691"/>
    </source>
</evidence>
<keyword evidence="1" id="KW-0812">Transmembrane</keyword>
<reference evidence="2 3" key="1">
    <citation type="submission" date="2019-01" db="EMBL/GenBank/DDBJ databases">
        <title>Halorientalis sp. F13-25 a new haloarchaeum isolated from hypersaline water.</title>
        <authorList>
            <person name="Ana D.-V."/>
            <person name="Cristina S.-P."/>
            <person name="Antonio V."/>
        </authorList>
    </citation>
    <scope>NUCLEOTIDE SEQUENCE [LARGE SCALE GENOMIC DNA]</scope>
    <source>
        <strain evidence="2 3">F13-25</strain>
    </source>
</reference>
<dbReference type="RefSeq" id="WP_129067020.1">
    <property type="nucleotide sequence ID" value="NZ_RDFA01000001.1"/>
</dbReference>
<keyword evidence="3" id="KW-1185">Reference proteome</keyword>
<evidence type="ECO:0000313" key="2">
    <source>
        <dbReference type="EMBL" id="RXK51153.1"/>
    </source>
</evidence>
<dbReference type="OrthoDB" id="214563at2157"/>
<dbReference type="Proteomes" id="UP000289691">
    <property type="component" value="Unassembled WGS sequence"/>
</dbReference>
<feature type="transmembrane region" description="Helical" evidence="1">
    <location>
        <begin position="75"/>
        <end position="93"/>
    </location>
</feature>
<protein>
    <submittedName>
        <fullName evidence="2">Cobalamin transport operon protein</fullName>
    </submittedName>
</protein>
<comment type="caution">
    <text evidence="2">The sequence shown here is derived from an EMBL/GenBank/DDBJ whole genome shotgun (WGS) entry which is preliminary data.</text>
</comment>
<gene>
    <name evidence="2" type="ORF">EAF64_00450</name>
</gene>
<dbReference type="AlphaFoldDB" id="A0A498L7M1"/>
<accession>A0A498L7M1</accession>
<organism evidence="2 3">
    <name type="scientific">Halorientalis pallida</name>
    <dbReference type="NCBI Taxonomy" id="2479928"/>
    <lineage>
        <taxon>Archaea</taxon>
        <taxon>Methanobacteriati</taxon>
        <taxon>Methanobacteriota</taxon>
        <taxon>Stenosarchaea group</taxon>
        <taxon>Halobacteria</taxon>
        <taxon>Halobacteriales</taxon>
        <taxon>Haloarculaceae</taxon>
        <taxon>Halorientalis</taxon>
    </lineage>
</organism>